<dbReference type="EMBL" id="AP022569">
    <property type="protein sequence ID" value="BBX46872.1"/>
    <property type="molecule type" value="Genomic_DNA"/>
</dbReference>
<keyword evidence="3" id="KW-1185">Reference proteome</keyword>
<accession>A0A7I7KZW4</accession>
<dbReference type="PROSITE" id="PS51257">
    <property type="entry name" value="PROKAR_LIPOPROTEIN"/>
    <property type="match status" value="1"/>
</dbReference>
<proteinExistence type="predicted"/>
<evidence type="ECO:0000313" key="2">
    <source>
        <dbReference type="EMBL" id="BBX46872.1"/>
    </source>
</evidence>
<gene>
    <name evidence="2" type="ORF">MCOO_28870</name>
</gene>
<evidence type="ECO:0008006" key="4">
    <source>
        <dbReference type="Google" id="ProtNLM"/>
    </source>
</evidence>
<sequence length="177" mass="18286">MPITRSRRRTWAALAAVVAALAACGSPGNVGTASKTAGVHVPENFCGLLSGSEISRVVGRAFPAPEGSQSPSEAQCAAIPTAGNDVTFKLYWNNLYCVEGKPADGQCLNAQSKGFLANKQTAGKVQDVSGLGDRAFCFVAPPATLDVLKGWIYLIVSADNCAQAQTLAGMVLAKVEA</sequence>
<dbReference type="RefSeq" id="WP_163776959.1">
    <property type="nucleotide sequence ID" value="NZ_AP022569.1"/>
</dbReference>
<protein>
    <recommendedName>
        <fullName evidence="4">DUF3558 domain-containing protein</fullName>
    </recommendedName>
</protein>
<organism evidence="2 3">
    <name type="scientific">Mycobacterium cookii</name>
    <dbReference type="NCBI Taxonomy" id="1775"/>
    <lineage>
        <taxon>Bacteria</taxon>
        <taxon>Bacillati</taxon>
        <taxon>Actinomycetota</taxon>
        <taxon>Actinomycetes</taxon>
        <taxon>Mycobacteriales</taxon>
        <taxon>Mycobacteriaceae</taxon>
        <taxon>Mycobacterium</taxon>
    </lineage>
</organism>
<reference evidence="2 3" key="1">
    <citation type="journal article" date="2019" name="Emerg. Microbes Infect.">
        <title>Comprehensive subspecies identification of 175 nontuberculous mycobacteria species based on 7547 genomic profiles.</title>
        <authorList>
            <person name="Matsumoto Y."/>
            <person name="Kinjo T."/>
            <person name="Motooka D."/>
            <person name="Nabeya D."/>
            <person name="Jung N."/>
            <person name="Uechi K."/>
            <person name="Horii T."/>
            <person name="Iida T."/>
            <person name="Fujita J."/>
            <person name="Nakamura S."/>
        </authorList>
    </citation>
    <scope>NUCLEOTIDE SEQUENCE [LARGE SCALE GENOMIC DNA]</scope>
    <source>
        <strain evidence="2 3">JCM 12404</strain>
    </source>
</reference>
<feature type="chain" id="PRO_5039314233" description="DUF3558 domain-containing protein" evidence="1">
    <location>
        <begin position="23"/>
        <end position="177"/>
    </location>
</feature>
<name>A0A7I7KZW4_9MYCO</name>
<dbReference type="Proteomes" id="UP000465866">
    <property type="component" value="Chromosome"/>
</dbReference>
<feature type="signal peptide" evidence="1">
    <location>
        <begin position="1"/>
        <end position="22"/>
    </location>
</feature>
<evidence type="ECO:0000256" key="1">
    <source>
        <dbReference type="SAM" id="SignalP"/>
    </source>
</evidence>
<evidence type="ECO:0000313" key="3">
    <source>
        <dbReference type="Proteomes" id="UP000465866"/>
    </source>
</evidence>
<keyword evidence="1" id="KW-0732">Signal</keyword>
<dbReference type="KEGG" id="mcoo:MCOO_28870"/>
<dbReference type="AlphaFoldDB" id="A0A7I7KZW4"/>